<dbReference type="GO" id="GO:0016758">
    <property type="term" value="F:hexosyltransferase activity"/>
    <property type="evidence" value="ECO:0007669"/>
    <property type="project" value="UniProtKB-ARBA"/>
</dbReference>
<dbReference type="InterPro" id="IPR002213">
    <property type="entry name" value="UDP_glucos_trans"/>
</dbReference>
<evidence type="ECO:0000313" key="3">
    <source>
        <dbReference type="Proteomes" id="UP000647172"/>
    </source>
</evidence>
<keyword evidence="3" id="KW-1185">Reference proteome</keyword>
<dbReference type="Pfam" id="PF06722">
    <property type="entry name" value="EryCIII-like_C"/>
    <property type="match status" value="1"/>
</dbReference>
<dbReference type="SUPFAM" id="SSF53756">
    <property type="entry name" value="UDP-Glycosyltransferase/glycogen phosphorylase"/>
    <property type="match status" value="1"/>
</dbReference>
<gene>
    <name evidence="2" type="ORF">Ani05nite_08920</name>
</gene>
<dbReference type="Proteomes" id="UP000647172">
    <property type="component" value="Unassembled WGS sequence"/>
</dbReference>
<protein>
    <recommendedName>
        <fullName evidence="1">Erythromycin biosynthesis protein CIII-like C-terminal domain-containing protein</fullName>
    </recommendedName>
</protein>
<organism evidence="2 3">
    <name type="scientific">Actinoplanes nipponensis</name>
    <dbReference type="NCBI Taxonomy" id="135950"/>
    <lineage>
        <taxon>Bacteria</taxon>
        <taxon>Bacillati</taxon>
        <taxon>Actinomycetota</taxon>
        <taxon>Actinomycetes</taxon>
        <taxon>Micromonosporales</taxon>
        <taxon>Micromonosporaceae</taxon>
        <taxon>Actinoplanes</taxon>
    </lineage>
</organism>
<dbReference type="AlphaFoldDB" id="A0A919MMF4"/>
<dbReference type="InterPro" id="IPR050426">
    <property type="entry name" value="Glycosyltransferase_28"/>
</dbReference>
<name>A0A919MMF4_9ACTN</name>
<dbReference type="RefSeq" id="WP_203765359.1">
    <property type="nucleotide sequence ID" value="NZ_BAAAYJ010000064.1"/>
</dbReference>
<reference evidence="2" key="1">
    <citation type="submission" date="2021-01" db="EMBL/GenBank/DDBJ databases">
        <title>Whole genome shotgun sequence of Actinoplanes nipponensis NBRC 14063.</title>
        <authorList>
            <person name="Komaki H."/>
            <person name="Tamura T."/>
        </authorList>
    </citation>
    <scope>NUCLEOTIDE SEQUENCE</scope>
    <source>
        <strain evidence="2">NBRC 14063</strain>
    </source>
</reference>
<dbReference type="PANTHER" id="PTHR48050:SF13">
    <property type="entry name" value="STEROL 3-BETA-GLUCOSYLTRANSFERASE UGT80A2"/>
    <property type="match status" value="1"/>
</dbReference>
<evidence type="ECO:0000313" key="2">
    <source>
        <dbReference type="EMBL" id="GIE47358.1"/>
    </source>
</evidence>
<dbReference type="PANTHER" id="PTHR48050">
    <property type="entry name" value="STEROL 3-BETA-GLUCOSYLTRANSFERASE"/>
    <property type="match status" value="1"/>
</dbReference>
<dbReference type="EMBL" id="BOMQ01000011">
    <property type="protein sequence ID" value="GIE47358.1"/>
    <property type="molecule type" value="Genomic_DNA"/>
</dbReference>
<dbReference type="GO" id="GO:0008194">
    <property type="term" value="F:UDP-glycosyltransferase activity"/>
    <property type="evidence" value="ECO:0007669"/>
    <property type="project" value="InterPro"/>
</dbReference>
<dbReference type="InterPro" id="IPR010610">
    <property type="entry name" value="EryCIII-like_C"/>
</dbReference>
<sequence>MRFLISTLNASSHLRALAPVAAAARAGGHDVVVAGPPEAGAEVRLDYGLDFRPVGVDWAADEDSAGTIGRHLALGAHRAYTDALKERAFFGDPAVRAAADIRELAVEWNADVVVRVAEEFGGYLAAEALGLPHVAVASGCTHLLEAGAISAELRRLRAAFGLSDQAHPDPYRYLLAGFTPPGYGDGTDAATLRHYRQEQPARVGEHAPAWLTELPTDRPLVYAAFGSVLTGQSWKLAPPAAALVRALGEVPCTAVVAAGDTAEQLRDAAPPSVRVVETVAQPLLLEAADLFVTHAGFGSVREALRAGTPMLALPVIGDEPFHAARCARLGVAKVVPVTAGPRALARACVEVLDTPSYRQAARRVARTVLALPGPDRLVADVRDLVHRCRGVA</sequence>
<comment type="caution">
    <text evidence="2">The sequence shown here is derived from an EMBL/GenBank/DDBJ whole genome shotgun (WGS) entry which is preliminary data.</text>
</comment>
<dbReference type="CDD" id="cd03784">
    <property type="entry name" value="GT1_Gtf-like"/>
    <property type="match status" value="1"/>
</dbReference>
<dbReference type="Gene3D" id="3.40.50.2000">
    <property type="entry name" value="Glycogen Phosphorylase B"/>
    <property type="match status" value="2"/>
</dbReference>
<dbReference type="GO" id="GO:0017000">
    <property type="term" value="P:antibiotic biosynthetic process"/>
    <property type="evidence" value="ECO:0007669"/>
    <property type="project" value="UniProtKB-ARBA"/>
</dbReference>
<proteinExistence type="predicted"/>
<feature type="domain" description="Erythromycin biosynthesis protein CIII-like C-terminal" evidence="1">
    <location>
        <begin position="243"/>
        <end position="383"/>
    </location>
</feature>
<accession>A0A919MMF4</accession>
<evidence type="ECO:0000259" key="1">
    <source>
        <dbReference type="Pfam" id="PF06722"/>
    </source>
</evidence>